<dbReference type="InterPro" id="IPR025158">
    <property type="entry name" value="Mg_chelat-rel_C"/>
</dbReference>
<dbReference type="Gene3D" id="3.30.230.10">
    <property type="match status" value="1"/>
</dbReference>
<dbReference type="SMART" id="SM00382">
    <property type="entry name" value="AAA"/>
    <property type="match status" value="1"/>
</dbReference>
<dbReference type="InterPro" id="IPR014721">
    <property type="entry name" value="Ribsml_uS5_D2-typ_fold_subgr"/>
</dbReference>
<evidence type="ECO:0000313" key="5">
    <source>
        <dbReference type="Proteomes" id="UP000322454"/>
    </source>
</evidence>
<dbReference type="PANTHER" id="PTHR32039:SF7">
    <property type="entry name" value="COMPETENCE PROTEIN COMM"/>
    <property type="match status" value="1"/>
</dbReference>
<dbReference type="GO" id="GO:0005524">
    <property type="term" value="F:ATP binding"/>
    <property type="evidence" value="ECO:0007669"/>
    <property type="project" value="UniProtKB-KW"/>
</dbReference>
<dbReference type="SUPFAM" id="SSF52540">
    <property type="entry name" value="P-loop containing nucleoside triphosphate hydrolases"/>
    <property type="match status" value="1"/>
</dbReference>
<dbReference type="GO" id="GO:0003677">
    <property type="term" value="F:DNA binding"/>
    <property type="evidence" value="ECO:0007669"/>
    <property type="project" value="InterPro"/>
</dbReference>
<dbReference type="InterPro" id="IPR003593">
    <property type="entry name" value="AAA+_ATPase"/>
</dbReference>
<proteinExistence type="predicted"/>
<name>A0A520XER7_9DELT</name>
<dbReference type="InterPro" id="IPR027417">
    <property type="entry name" value="P-loop_NTPase"/>
</dbReference>
<keyword evidence="1" id="KW-0547">Nucleotide-binding</keyword>
<dbReference type="PROSITE" id="PS50051">
    <property type="entry name" value="MCM_2"/>
    <property type="match status" value="1"/>
</dbReference>
<dbReference type="InterPro" id="IPR001208">
    <property type="entry name" value="MCM_dom"/>
</dbReference>
<sequence length="552" mass="61240">MITALNSATFIGIDAVRVNVEVFISGGIPGIMIVGLPDVSTKEAKDRVRAAIKNSGFEYPVKKITINLAPADIRKEGPIFDLPLAIGILISAGLLKCALNLNDYIIAGELSLNGKIKKINGIIALGILAKKINKKLIIPYENINAAKFLGVDFAAFGSLKELCMFISGGKDYYSIEEKESQVYFNNKININYENKENGKYDVNENEENLYFKNVIENANAVKKERGQYVDFAEIKGQEFAKRAVLTAIAGHHNILMVGPPGSGKTMLAHSIAWIQPDLSLEESLETSNIYSFSNKNKKNCGEENGLILRRPFIVVHHTVSLAGLIGGGGGSNPLPGDISLAHNGVLFIDEFSELNRKTIDGLRQPMEDKYINLSRSRFSIILPSNFMLVAAMNPCPCGYYGDAKHECKCSSADIYKFYTKISGPILDRFDIFIEVYPADLDELTVKADLPDSDDIKKLVEKTRNIQISRYKDSCIRFNSSAKSTDIEKYFNITNEALNLAQKAVKRLNISSRGYYRILRVSRTIADLDMKEEVDADSVLEALNYRNTKLIKA</sequence>
<protein>
    <submittedName>
        <fullName evidence="4">ATP-binding protein</fullName>
    </submittedName>
</protein>
<dbReference type="InterPro" id="IPR020568">
    <property type="entry name" value="Ribosomal_Su5_D2-typ_SF"/>
</dbReference>
<evidence type="ECO:0000313" key="4">
    <source>
        <dbReference type="EMBL" id="RZV39684.1"/>
    </source>
</evidence>
<dbReference type="Proteomes" id="UP000322454">
    <property type="component" value="Unassembled WGS sequence"/>
</dbReference>
<evidence type="ECO:0000256" key="1">
    <source>
        <dbReference type="ARBA" id="ARBA00022741"/>
    </source>
</evidence>
<reference evidence="4 5" key="1">
    <citation type="submission" date="2019-01" db="EMBL/GenBank/DDBJ databases">
        <title>Insights into ecological role of a new deltaproteobacterial order Candidatus Sinidesulfobacterales (Sva0485) by metagenomics and metatranscriptomics.</title>
        <authorList>
            <person name="Tan S."/>
            <person name="Liu J."/>
            <person name="Fang Y."/>
            <person name="Hedlund B."/>
            <person name="Lian Z.-H."/>
            <person name="Huang L.-Y."/>
            <person name="Li J.-T."/>
            <person name="Huang L.-N."/>
            <person name="Li W.-J."/>
            <person name="Jiang H.-C."/>
            <person name="Dong H.-L."/>
            <person name="Shu W.-S."/>
        </authorList>
    </citation>
    <scope>NUCLEOTIDE SEQUENCE [LARGE SCALE GENOMIC DNA]</scope>
    <source>
        <strain evidence="4">AP4</strain>
    </source>
</reference>
<evidence type="ECO:0000256" key="2">
    <source>
        <dbReference type="ARBA" id="ARBA00022840"/>
    </source>
</evidence>
<dbReference type="Pfam" id="PF13335">
    <property type="entry name" value="Mg_chelatase_C"/>
    <property type="match status" value="1"/>
</dbReference>
<dbReference type="PANTHER" id="PTHR32039">
    <property type="entry name" value="MAGNESIUM-CHELATASE SUBUNIT CHLI"/>
    <property type="match status" value="1"/>
</dbReference>
<dbReference type="InterPro" id="IPR000523">
    <property type="entry name" value="Mg_chelatse_chII-like_cat_dom"/>
</dbReference>
<dbReference type="EMBL" id="SHMQ01000007">
    <property type="protein sequence ID" value="RZV39684.1"/>
    <property type="molecule type" value="Genomic_DNA"/>
</dbReference>
<dbReference type="PRINTS" id="PR01657">
    <property type="entry name" value="MCMFAMILY"/>
</dbReference>
<dbReference type="Gene3D" id="3.40.50.300">
    <property type="entry name" value="P-loop containing nucleotide triphosphate hydrolases"/>
    <property type="match status" value="1"/>
</dbReference>
<dbReference type="AlphaFoldDB" id="A0A520XER7"/>
<keyword evidence="2 4" id="KW-0067">ATP-binding</keyword>
<gene>
    <name evidence="4" type="ORF">EVJ48_04020</name>
</gene>
<organism evidence="4 5">
    <name type="scientific">Candidatus Acidulodesulfobacterium acidiphilum</name>
    <dbReference type="NCBI Taxonomy" id="2597224"/>
    <lineage>
        <taxon>Bacteria</taxon>
        <taxon>Deltaproteobacteria</taxon>
        <taxon>Candidatus Acidulodesulfobacterales</taxon>
        <taxon>Candidatus Acidulodesulfobacterium</taxon>
    </lineage>
</organism>
<dbReference type="SUPFAM" id="SSF54211">
    <property type="entry name" value="Ribosomal protein S5 domain 2-like"/>
    <property type="match status" value="1"/>
</dbReference>
<evidence type="ECO:0000259" key="3">
    <source>
        <dbReference type="PROSITE" id="PS50051"/>
    </source>
</evidence>
<accession>A0A520XER7</accession>
<dbReference type="Pfam" id="PF01078">
    <property type="entry name" value="Mg_chelatase"/>
    <property type="match status" value="1"/>
</dbReference>
<comment type="caution">
    <text evidence="4">The sequence shown here is derived from an EMBL/GenBank/DDBJ whole genome shotgun (WGS) entry which is preliminary data.</text>
</comment>
<dbReference type="InterPro" id="IPR045006">
    <property type="entry name" value="CHLI-like"/>
</dbReference>
<dbReference type="Pfam" id="PF13541">
    <property type="entry name" value="ChlI"/>
    <property type="match status" value="1"/>
</dbReference>
<feature type="domain" description="MCM C-terminal AAA(+) ATPase" evidence="3">
    <location>
        <begin position="336"/>
        <end position="435"/>
    </location>
</feature>